<reference evidence="3 4" key="1">
    <citation type="submission" date="2019-01" db="EMBL/GenBank/DDBJ databases">
        <title>Nocardioides guangzhouensis sp. nov., an actinobacterium isolated from soil.</title>
        <authorList>
            <person name="Fu Y."/>
            <person name="Cai Y."/>
            <person name="Lin Z."/>
            <person name="Chen P."/>
        </authorList>
    </citation>
    <scope>NUCLEOTIDE SEQUENCE [LARGE SCALE GENOMIC DNA]</scope>
    <source>
        <strain evidence="3 4">NBRC 105384</strain>
    </source>
</reference>
<dbReference type="EMBL" id="SDPU01000021">
    <property type="protein sequence ID" value="RYU12456.1"/>
    <property type="molecule type" value="Genomic_DNA"/>
</dbReference>
<dbReference type="Proteomes" id="UP000291189">
    <property type="component" value="Unassembled WGS sequence"/>
</dbReference>
<dbReference type="SUPFAM" id="SSF54909">
    <property type="entry name" value="Dimeric alpha+beta barrel"/>
    <property type="match status" value="1"/>
</dbReference>
<comment type="caution">
    <text evidence="3">The sequence shown here is derived from an EMBL/GenBank/DDBJ whole genome shotgun (WGS) entry which is preliminary data.</text>
</comment>
<name>A0A4V1Z1X8_9ACTN</name>
<dbReference type="Pfam" id="PF03795">
    <property type="entry name" value="YCII"/>
    <property type="match status" value="1"/>
</dbReference>
<dbReference type="InterPro" id="IPR011008">
    <property type="entry name" value="Dimeric_a/b-barrel"/>
</dbReference>
<feature type="domain" description="YCII-related" evidence="2">
    <location>
        <begin position="1"/>
        <end position="101"/>
    </location>
</feature>
<protein>
    <recommendedName>
        <fullName evidence="2">YCII-related domain-containing protein</fullName>
    </recommendedName>
</protein>
<dbReference type="AlphaFoldDB" id="A0A4V1Z1X8"/>
<evidence type="ECO:0000256" key="1">
    <source>
        <dbReference type="ARBA" id="ARBA00007689"/>
    </source>
</evidence>
<dbReference type="OrthoDB" id="668782at2"/>
<evidence type="ECO:0000313" key="3">
    <source>
        <dbReference type="EMBL" id="RYU12456.1"/>
    </source>
</evidence>
<gene>
    <name evidence="3" type="ORF">ETU37_10690</name>
</gene>
<accession>A0A4V1Z1X8</accession>
<proteinExistence type="inferred from homology"/>
<organism evidence="3 4">
    <name type="scientific">Nocardioides iriomotensis</name>
    <dbReference type="NCBI Taxonomy" id="715784"/>
    <lineage>
        <taxon>Bacteria</taxon>
        <taxon>Bacillati</taxon>
        <taxon>Actinomycetota</taxon>
        <taxon>Actinomycetes</taxon>
        <taxon>Propionibacteriales</taxon>
        <taxon>Nocardioidaceae</taxon>
        <taxon>Nocardioides</taxon>
    </lineage>
</organism>
<dbReference type="RefSeq" id="WP_129987288.1">
    <property type="nucleotide sequence ID" value="NZ_SDPU01000021.1"/>
</dbReference>
<dbReference type="PANTHER" id="PTHR35174:SF3">
    <property type="entry name" value="BLL7171 PROTEIN"/>
    <property type="match status" value="1"/>
</dbReference>
<dbReference type="InterPro" id="IPR005545">
    <property type="entry name" value="YCII"/>
</dbReference>
<keyword evidence="4" id="KW-1185">Reference proteome</keyword>
<sequence>MRYAMMICVDESEAGTTTESSDDNGMQEIYAWFEKWAGAGKIADGGAELQSVSTARTVRGAGADRSVTDGPFIETKEAVAGFVILEAESLDEALEVASTWPGLSYPSVAVEVRPTVDHSGDMG</sequence>
<evidence type="ECO:0000259" key="2">
    <source>
        <dbReference type="Pfam" id="PF03795"/>
    </source>
</evidence>
<comment type="similarity">
    <text evidence="1">Belongs to the YciI family.</text>
</comment>
<evidence type="ECO:0000313" key="4">
    <source>
        <dbReference type="Proteomes" id="UP000291189"/>
    </source>
</evidence>
<dbReference type="PANTHER" id="PTHR35174">
    <property type="entry name" value="BLL7171 PROTEIN-RELATED"/>
    <property type="match status" value="1"/>
</dbReference>
<dbReference type="Gene3D" id="3.30.70.1060">
    <property type="entry name" value="Dimeric alpha+beta barrel"/>
    <property type="match status" value="1"/>
</dbReference>